<dbReference type="InterPro" id="IPR017871">
    <property type="entry name" value="ABC_transporter-like_CS"/>
</dbReference>
<comment type="similarity">
    <text evidence="15">Belongs to the ABC transporter superfamily. UvrA family.</text>
</comment>
<dbReference type="GO" id="GO:0009432">
    <property type="term" value="P:SOS response"/>
    <property type="evidence" value="ECO:0007669"/>
    <property type="project" value="UniProtKB-KW"/>
</dbReference>
<dbReference type="KEGG" id="pnd:Pla175_45110"/>
<keyword evidence="4" id="KW-0677">Repeat</keyword>
<evidence type="ECO:0000256" key="9">
    <source>
        <dbReference type="ARBA" id="ARBA00022833"/>
    </source>
</evidence>
<evidence type="ECO:0000256" key="11">
    <source>
        <dbReference type="ARBA" id="ARBA00022881"/>
    </source>
</evidence>
<dbReference type="Pfam" id="PF17760">
    <property type="entry name" value="UvrA_inter"/>
    <property type="match status" value="1"/>
</dbReference>
<sequence>MSIDTIRIRGARTHNLRNVDIDIPRNRLVVITGVSGSGKSSLAFDTLLAEARRQYIDSLSVYARQFFEQLERPDVDRIDGLQPAVAVDQRQGTHSPRSTVGTVTEAYDFLRLLYARAGDLTCAACGAAISQQSPEEVRQVIEQLPPATKAMLLAPLVRGRRGKHAEAIEQVRKAGLVRVRIDGETYPIEDAPELEPRKNHTIEAVVDRIVLREGVEPRLAESVRLALRHGDGVLVLAYQTPDDKAAGGWKERVFNTRYACADCGTGVAEIEPRTFSFNTPYGACPECDGLGAVEARGDVYPCEACGGSRLRPEARACRVAGRGIDEIVRMPVVDALEFFRELDPPEDRRPIAEPIVREIVRRLEFLVRAGVGYLSLDRGADTLSGGELQRVRLASAIGSGLVGVMYLLDEPSVGLHPADNDRLLAALRDLQAEGNSVIVVEHDEAMMRAADWLIDVGPGAGARGGAIVAEGTPEQVTGCEASVTGAYLSGRRRVWDAEKGDASEAAPAVAWLELSGATLHNLREVDLAVPLGKLTCVTGVSGSGKSSLVIETLAAALARRLHGATQRGGPYRGIKGLGAVDRAVVVDQSAIGRSPRSNPATFVGAFDEIRKVFAKTKIARQRGWKAGRFSFNTKGGRCEACQGQGATRLEMNFLPDLFVPCEVCRGARFERSTLAVRFHGKNIADVLNLCIDDAAALFENVAPVHRLIAPLVDVGLGYLRLGQPSNTLSGGEAQRVKLAGELGATSSNTNAGHTFYILDEPTTGLHAEDIRRLIGVLRKLVDAGNTVLVIEHHTGVMQASDWLIDMGPGGGAAGGRIVAAGTPIEVARCPESITAKWLQEPS</sequence>
<dbReference type="PANTHER" id="PTHR43152">
    <property type="entry name" value="UVRABC SYSTEM PROTEIN A"/>
    <property type="match status" value="1"/>
</dbReference>
<dbReference type="GO" id="GO:0009380">
    <property type="term" value="C:excinuclease repair complex"/>
    <property type="evidence" value="ECO:0007669"/>
    <property type="project" value="InterPro"/>
</dbReference>
<evidence type="ECO:0000256" key="1">
    <source>
        <dbReference type="ARBA" id="ARBA00004496"/>
    </source>
</evidence>
<dbReference type="GO" id="GO:0006289">
    <property type="term" value="P:nucleotide-excision repair"/>
    <property type="evidence" value="ECO:0007669"/>
    <property type="project" value="InterPro"/>
</dbReference>
<dbReference type="SUPFAM" id="SSF52540">
    <property type="entry name" value="P-loop containing nucleoside triphosphate hydrolases"/>
    <property type="match status" value="2"/>
</dbReference>
<keyword evidence="14" id="KW-0742">SOS response</keyword>
<gene>
    <name evidence="19" type="primary">uvrA_3</name>
    <name evidence="19" type="ORF">Pla175_45110</name>
</gene>
<evidence type="ECO:0000256" key="15">
    <source>
        <dbReference type="ARBA" id="ARBA00038000"/>
    </source>
</evidence>
<evidence type="ECO:0000256" key="6">
    <source>
        <dbReference type="ARBA" id="ARBA00022763"/>
    </source>
</evidence>
<evidence type="ECO:0000256" key="12">
    <source>
        <dbReference type="ARBA" id="ARBA00023125"/>
    </source>
</evidence>
<evidence type="ECO:0000259" key="18">
    <source>
        <dbReference type="PROSITE" id="PS50893"/>
    </source>
</evidence>
<evidence type="ECO:0000313" key="20">
    <source>
        <dbReference type="Proteomes" id="UP000317429"/>
    </source>
</evidence>
<keyword evidence="20" id="KW-1185">Reference proteome</keyword>
<evidence type="ECO:0000256" key="10">
    <source>
        <dbReference type="ARBA" id="ARBA00022840"/>
    </source>
</evidence>
<keyword evidence="9" id="KW-0862">Zinc</keyword>
<keyword evidence="3" id="KW-0479">Metal-binding</keyword>
<dbReference type="EMBL" id="CP036291">
    <property type="protein sequence ID" value="QDU91093.1"/>
    <property type="molecule type" value="Genomic_DNA"/>
</dbReference>
<evidence type="ECO:0000256" key="16">
    <source>
        <dbReference type="ARBA" id="ARBA00039316"/>
    </source>
</evidence>
<comment type="subcellular location">
    <subcellularLocation>
        <location evidence="1">Cytoplasm</location>
    </subcellularLocation>
</comment>
<dbReference type="PANTHER" id="PTHR43152:SF3">
    <property type="entry name" value="UVRABC SYSTEM PROTEIN A"/>
    <property type="match status" value="1"/>
</dbReference>
<dbReference type="AlphaFoldDB" id="A0A518DHY5"/>
<reference evidence="19 20" key="1">
    <citation type="submission" date="2019-02" db="EMBL/GenBank/DDBJ databases">
        <title>Deep-cultivation of Planctomycetes and their phenomic and genomic characterization uncovers novel biology.</title>
        <authorList>
            <person name="Wiegand S."/>
            <person name="Jogler M."/>
            <person name="Boedeker C."/>
            <person name="Pinto D."/>
            <person name="Vollmers J."/>
            <person name="Rivas-Marin E."/>
            <person name="Kohn T."/>
            <person name="Peeters S.H."/>
            <person name="Heuer A."/>
            <person name="Rast P."/>
            <person name="Oberbeckmann S."/>
            <person name="Bunk B."/>
            <person name="Jeske O."/>
            <person name="Meyerdierks A."/>
            <person name="Storesund J.E."/>
            <person name="Kallscheuer N."/>
            <person name="Luecker S."/>
            <person name="Lage O.M."/>
            <person name="Pohl T."/>
            <person name="Merkel B.J."/>
            <person name="Hornburger P."/>
            <person name="Mueller R.-W."/>
            <person name="Bruemmer F."/>
            <person name="Labrenz M."/>
            <person name="Spormann A.M."/>
            <person name="Op den Camp H."/>
            <person name="Overmann J."/>
            <person name="Amann R."/>
            <person name="Jetten M.S.M."/>
            <person name="Mascher T."/>
            <person name="Medema M.H."/>
            <person name="Devos D.P."/>
            <person name="Kaster A.-K."/>
            <person name="Ovreas L."/>
            <person name="Rohde M."/>
            <person name="Galperin M.Y."/>
            <person name="Jogler C."/>
        </authorList>
    </citation>
    <scope>NUCLEOTIDE SEQUENCE [LARGE SCALE GENOMIC DNA]</scope>
    <source>
        <strain evidence="19 20">Pla175</strain>
    </source>
</reference>
<accession>A0A518DHY5</accession>
<keyword evidence="5" id="KW-0547">Nucleotide-binding</keyword>
<dbReference type="GO" id="GO:0005737">
    <property type="term" value="C:cytoplasm"/>
    <property type="evidence" value="ECO:0007669"/>
    <property type="project" value="UniProtKB-SubCell"/>
</dbReference>
<proteinExistence type="inferred from homology"/>
<evidence type="ECO:0000256" key="13">
    <source>
        <dbReference type="ARBA" id="ARBA00023204"/>
    </source>
</evidence>
<evidence type="ECO:0000256" key="8">
    <source>
        <dbReference type="ARBA" id="ARBA00022771"/>
    </source>
</evidence>
<dbReference type="Gene3D" id="1.20.1580.10">
    <property type="entry name" value="ABC transporter ATPase like domain"/>
    <property type="match status" value="3"/>
</dbReference>
<keyword evidence="10" id="KW-0067">ATP-binding</keyword>
<dbReference type="PROSITE" id="PS00211">
    <property type="entry name" value="ABC_TRANSPORTER_1"/>
    <property type="match status" value="2"/>
</dbReference>
<keyword evidence="7" id="KW-0228">DNA excision</keyword>
<name>A0A518DHY5_9BACT</name>
<dbReference type="GO" id="GO:0004518">
    <property type="term" value="F:nuclease activity"/>
    <property type="evidence" value="ECO:0007669"/>
    <property type="project" value="UniProtKB-KW"/>
</dbReference>
<keyword evidence="2" id="KW-0963">Cytoplasm</keyword>
<protein>
    <recommendedName>
        <fullName evidence="16">UvrABC system protein A</fullName>
    </recommendedName>
    <alternativeName>
        <fullName evidence="17">Excinuclease ABC subunit A</fullName>
    </alternativeName>
</protein>
<evidence type="ECO:0000256" key="4">
    <source>
        <dbReference type="ARBA" id="ARBA00022737"/>
    </source>
</evidence>
<keyword evidence="6" id="KW-0227">DNA damage</keyword>
<evidence type="ECO:0000256" key="5">
    <source>
        <dbReference type="ARBA" id="ARBA00022741"/>
    </source>
</evidence>
<dbReference type="GO" id="GO:0016887">
    <property type="term" value="F:ATP hydrolysis activity"/>
    <property type="evidence" value="ECO:0007669"/>
    <property type="project" value="InterPro"/>
</dbReference>
<evidence type="ECO:0000256" key="14">
    <source>
        <dbReference type="ARBA" id="ARBA00023236"/>
    </source>
</evidence>
<dbReference type="InterPro" id="IPR027417">
    <property type="entry name" value="P-loop_NTPase"/>
</dbReference>
<feature type="domain" description="ABC transporter" evidence="18">
    <location>
        <begin position="492"/>
        <end position="833"/>
    </location>
</feature>
<dbReference type="OrthoDB" id="9809851at2"/>
<dbReference type="RefSeq" id="WP_145290868.1">
    <property type="nucleotide sequence ID" value="NZ_CP036291.1"/>
</dbReference>
<dbReference type="InterPro" id="IPR004602">
    <property type="entry name" value="UvrA"/>
</dbReference>
<dbReference type="GO" id="GO:0005524">
    <property type="term" value="F:ATP binding"/>
    <property type="evidence" value="ECO:0007669"/>
    <property type="project" value="UniProtKB-KW"/>
</dbReference>
<dbReference type="GO" id="GO:0008270">
    <property type="term" value="F:zinc ion binding"/>
    <property type="evidence" value="ECO:0007669"/>
    <property type="project" value="UniProtKB-KW"/>
</dbReference>
<feature type="domain" description="ABC transporter" evidence="18">
    <location>
        <begin position="205"/>
        <end position="489"/>
    </location>
</feature>
<evidence type="ECO:0000313" key="19">
    <source>
        <dbReference type="EMBL" id="QDU91093.1"/>
    </source>
</evidence>
<keyword evidence="8" id="KW-0863">Zinc-finger</keyword>
<dbReference type="PROSITE" id="PS50893">
    <property type="entry name" value="ABC_TRANSPORTER_2"/>
    <property type="match status" value="2"/>
</dbReference>
<dbReference type="Gene3D" id="3.40.50.300">
    <property type="entry name" value="P-loop containing nucleotide triphosphate hydrolases"/>
    <property type="match status" value="3"/>
</dbReference>
<dbReference type="InterPro" id="IPR041102">
    <property type="entry name" value="UvrA_inter"/>
</dbReference>
<dbReference type="FunFam" id="1.20.1580.10:FF:000003">
    <property type="entry name" value="UvrABC system protein A"/>
    <property type="match status" value="1"/>
</dbReference>
<dbReference type="GO" id="GO:0003677">
    <property type="term" value="F:DNA binding"/>
    <property type="evidence" value="ECO:0007669"/>
    <property type="project" value="UniProtKB-KW"/>
</dbReference>
<evidence type="ECO:0000256" key="7">
    <source>
        <dbReference type="ARBA" id="ARBA00022769"/>
    </source>
</evidence>
<dbReference type="Gene3D" id="3.30.190.20">
    <property type="match status" value="1"/>
</dbReference>
<evidence type="ECO:0000256" key="2">
    <source>
        <dbReference type="ARBA" id="ARBA00022490"/>
    </source>
</evidence>
<dbReference type="Proteomes" id="UP000317429">
    <property type="component" value="Chromosome"/>
</dbReference>
<keyword evidence="11" id="KW-0267">Excision nuclease</keyword>
<dbReference type="NCBIfam" id="TIGR00630">
    <property type="entry name" value="uvra"/>
    <property type="match status" value="1"/>
</dbReference>
<organism evidence="19 20">
    <name type="scientific">Pirellulimonas nuda</name>
    <dbReference type="NCBI Taxonomy" id="2528009"/>
    <lineage>
        <taxon>Bacteria</taxon>
        <taxon>Pseudomonadati</taxon>
        <taxon>Planctomycetota</taxon>
        <taxon>Planctomycetia</taxon>
        <taxon>Pirellulales</taxon>
        <taxon>Lacipirellulaceae</taxon>
        <taxon>Pirellulimonas</taxon>
    </lineage>
</organism>
<keyword evidence="13" id="KW-0234">DNA repair</keyword>
<evidence type="ECO:0000256" key="17">
    <source>
        <dbReference type="ARBA" id="ARBA00042156"/>
    </source>
</evidence>
<dbReference type="InterPro" id="IPR003439">
    <property type="entry name" value="ABC_transporter-like_ATP-bd"/>
</dbReference>
<evidence type="ECO:0000256" key="3">
    <source>
        <dbReference type="ARBA" id="ARBA00022723"/>
    </source>
</evidence>
<keyword evidence="12" id="KW-0238">DNA-binding</keyword>